<keyword evidence="7" id="KW-1185">Reference proteome</keyword>
<dbReference type="InterPro" id="IPR013762">
    <property type="entry name" value="Integrase-like_cat_sf"/>
</dbReference>
<dbReference type="SUPFAM" id="SSF47823">
    <property type="entry name" value="lambda integrase-like, N-terminal domain"/>
    <property type="match status" value="1"/>
</dbReference>
<accession>A0ABT5MJ18</accession>
<evidence type="ECO:0000256" key="1">
    <source>
        <dbReference type="ARBA" id="ARBA00022829"/>
    </source>
</evidence>
<dbReference type="PANTHER" id="PTHR30349:SF81">
    <property type="entry name" value="TYROSINE RECOMBINASE XERC"/>
    <property type="match status" value="1"/>
</dbReference>
<name>A0ABT5MJ18_9BURK</name>
<dbReference type="Gene3D" id="1.10.443.10">
    <property type="entry name" value="Intergrase catalytic core"/>
    <property type="match status" value="1"/>
</dbReference>
<gene>
    <name evidence="6" type="ORF">PSQ39_11165</name>
</gene>
<evidence type="ECO:0000313" key="6">
    <source>
        <dbReference type="EMBL" id="MDD0815190.1"/>
    </source>
</evidence>
<feature type="domain" description="Tyr recombinase" evidence="5">
    <location>
        <begin position="159"/>
        <end position="351"/>
    </location>
</feature>
<dbReference type="Pfam" id="PF00589">
    <property type="entry name" value="Phage_integrase"/>
    <property type="match status" value="1"/>
</dbReference>
<sequence length="366" mass="39892">MKLSIPPAALPALNRDHLGQAAHQAVQELLQEGESANTRRSYQGALRYWAAWYQLRYGDRPALPWPPAVVMQFIVDHAQRSTPQGLVHELPPSVDTALVAARFKAKPGPMSLNWLIHRVAVLSKSHQLAGVANPCEDPLVRHLLGHTRRAYAKRGELPVKKDALTKDPLSALLATCDDSLKGLRDRALLLFAWSSGGRRRAEVSGAEMRFLKRVSEDAYIYQLLHSKSNQAGQDRPENDKPIQGEAARALSAWLDASGIQDGPLFRRVLKGGHLGPPLSPAAVRDIVKARCQLAGLEGDFSAHSLRSGFVTEAGAQGIALAQTMAMTSHRSVATVMGYMRTQSAQVRAAATLMDGERPGLNRKVPD</sequence>
<dbReference type="PANTHER" id="PTHR30349">
    <property type="entry name" value="PHAGE INTEGRASE-RELATED"/>
    <property type="match status" value="1"/>
</dbReference>
<protein>
    <submittedName>
        <fullName evidence="6">Site-specific integrase</fullName>
    </submittedName>
</protein>
<comment type="caution">
    <text evidence="6">The sequence shown here is derived from an EMBL/GenBank/DDBJ whole genome shotgun (WGS) entry which is preliminary data.</text>
</comment>
<dbReference type="Gene3D" id="1.10.150.130">
    <property type="match status" value="1"/>
</dbReference>
<dbReference type="InterPro" id="IPR011010">
    <property type="entry name" value="DNA_brk_join_enz"/>
</dbReference>
<dbReference type="SUPFAM" id="SSF56349">
    <property type="entry name" value="DNA breaking-rejoining enzymes"/>
    <property type="match status" value="1"/>
</dbReference>
<dbReference type="Proteomes" id="UP001528672">
    <property type="component" value="Unassembled WGS sequence"/>
</dbReference>
<proteinExistence type="predicted"/>
<reference evidence="6 7" key="1">
    <citation type="submission" date="2023-02" db="EMBL/GenBank/DDBJ databases">
        <title>Bacterial whole genome sequence for Curvibacter sp. HBC28.</title>
        <authorList>
            <person name="Le V."/>
            <person name="Ko S.-R."/>
            <person name="Ahn C.-Y."/>
            <person name="Oh H.-M."/>
        </authorList>
    </citation>
    <scope>NUCLEOTIDE SEQUENCE [LARGE SCALE GENOMIC DNA]</scope>
    <source>
        <strain evidence="6 7">HBC28</strain>
    </source>
</reference>
<dbReference type="PROSITE" id="PS51898">
    <property type="entry name" value="TYR_RECOMBINASE"/>
    <property type="match status" value="1"/>
</dbReference>
<keyword evidence="1" id="KW-0159">Chromosome partition</keyword>
<dbReference type="InterPro" id="IPR050090">
    <property type="entry name" value="Tyrosine_recombinase_XerCD"/>
</dbReference>
<dbReference type="RefSeq" id="WP_273926844.1">
    <property type="nucleotide sequence ID" value="NZ_JAQSIO010000003.1"/>
</dbReference>
<keyword evidence="4" id="KW-0233">DNA recombination</keyword>
<evidence type="ECO:0000259" key="5">
    <source>
        <dbReference type="PROSITE" id="PS51898"/>
    </source>
</evidence>
<keyword evidence="3" id="KW-0238">DNA-binding</keyword>
<dbReference type="CDD" id="cd00799">
    <property type="entry name" value="INT_Cre_C"/>
    <property type="match status" value="1"/>
</dbReference>
<dbReference type="EMBL" id="JAQSIO010000003">
    <property type="protein sequence ID" value="MDD0815190.1"/>
    <property type="molecule type" value="Genomic_DNA"/>
</dbReference>
<keyword evidence="2" id="KW-0229">DNA integration</keyword>
<evidence type="ECO:0000256" key="4">
    <source>
        <dbReference type="ARBA" id="ARBA00023172"/>
    </source>
</evidence>
<dbReference type="InterPro" id="IPR002104">
    <property type="entry name" value="Integrase_catalytic"/>
</dbReference>
<organism evidence="6 7">
    <name type="scientific">Curvibacter microcysteis</name>
    <dbReference type="NCBI Taxonomy" id="3026419"/>
    <lineage>
        <taxon>Bacteria</taxon>
        <taxon>Pseudomonadati</taxon>
        <taxon>Pseudomonadota</taxon>
        <taxon>Betaproteobacteria</taxon>
        <taxon>Burkholderiales</taxon>
        <taxon>Comamonadaceae</taxon>
        <taxon>Curvibacter</taxon>
    </lineage>
</organism>
<evidence type="ECO:0000313" key="7">
    <source>
        <dbReference type="Proteomes" id="UP001528672"/>
    </source>
</evidence>
<evidence type="ECO:0000256" key="3">
    <source>
        <dbReference type="ARBA" id="ARBA00023125"/>
    </source>
</evidence>
<dbReference type="InterPro" id="IPR010998">
    <property type="entry name" value="Integrase_recombinase_N"/>
</dbReference>
<evidence type="ECO:0000256" key="2">
    <source>
        <dbReference type="ARBA" id="ARBA00022908"/>
    </source>
</evidence>